<sequence length="426" mass="47550">MNQLFTYRYALILGVFLLTGNLYACSTFSSKDTSEYKPSVSYVKDQNSLSTSSDTILSKSKSVSSNTTHQYVINSSQSLTSIEVTPTPNLTQAALPQAPIPLPSKDPSSAPDKPVPFPIPTEPIVTKAPTKPTPTVSPNNSILSPAPDNYIPTTVPIETFNALKVRGVTITLGESTDSIKKKLGRPNRIDDTEYDFDYYIYNNDYKNLLFLAIQSDKVVGFYTDSIDFTYHGVTYGSSLDRVNSEFDKSFPLDEVLTHKTEEYTIKFLLDKIGSGEVVGIYLLSNSVKIDDYSEAVMRNVELMVYDLTNSVRARNSVPIMSWSSSAAISSRKHSINMALNDFFDHINPHGKTPGERMKEEGIAYRSYGENIVAGYGTAILSTHGWYNSSGHRKNLLNADYRYLGVGFTYEPESTYKTYITQNFYRQ</sequence>
<feature type="chain" id="PRO_5038689890" evidence="2">
    <location>
        <begin position="25"/>
        <end position="426"/>
    </location>
</feature>
<dbReference type="CDD" id="cd05379">
    <property type="entry name" value="CAP_bacterial"/>
    <property type="match status" value="1"/>
</dbReference>
<dbReference type="EMBL" id="JAEAGR010000025">
    <property type="protein sequence ID" value="MBH1942525.1"/>
    <property type="molecule type" value="Genomic_DNA"/>
</dbReference>
<evidence type="ECO:0000259" key="4">
    <source>
        <dbReference type="Pfam" id="PF14504"/>
    </source>
</evidence>
<evidence type="ECO:0000313" key="6">
    <source>
        <dbReference type="Proteomes" id="UP000623269"/>
    </source>
</evidence>
<dbReference type="SUPFAM" id="SSF55797">
    <property type="entry name" value="PR-1-like"/>
    <property type="match status" value="1"/>
</dbReference>
<keyword evidence="2" id="KW-0732">Signal</keyword>
<evidence type="ECO:0000259" key="3">
    <source>
        <dbReference type="Pfam" id="PF00188"/>
    </source>
</evidence>
<dbReference type="Proteomes" id="UP000623269">
    <property type="component" value="Unassembled WGS sequence"/>
</dbReference>
<feature type="region of interest" description="Disordered" evidence="1">
    <location>
        <begin position="94"/>
        <end position="113"/>
    </location>
</feature>
<dbReference type="PANTHER" id="PTHR31157">
    <property type="entry name" value="SCP DOMAIN-CONTAINING PROTEIN"/>
    <property type="match status" value="1"/>
</dbReference>
<comment type="caution">
    <text evidence="5">The sequence shown here is derived from an EMBL/GenBank/DDBJ whole genome shotgun (WGS) entry which is preliminary data.</text>
</comment>
<dbReference type="PANTHER" id="PTHR31157:SF1">
    <property type="entry name" value="SCP DOMAIN-CONTAINING PROTEIN"/>
    <property type="match status" value="1"/>
</dbReference>
<feature type="domain" description="SCP" evidence="3">
    <location>
        <begin position="306"/>
        <end position="423"/>
    </location>
</feature>
<evidence type="ECO:0000256" key="2">
    <source>
        <dbReference type="SAM" id="SignalP"/>
    </source>
</evidence>
<feature type="compositionally biased region" description="Low complexity" evidence="1">
    <location>
        <begin position="123"/>
        <end position="136"/>
    </location>
</feature>
<dbReference type="InterPro" id="IPR029410">
    <property type="entry name" value="CAP_assoc"/>
</dbReference>
<dbReference type="RefSeq" id="WP_197662778.1">
    <property type="nucleotide sequence ID" value="NZ_JAEAGR010000025.1"/>
</dbReference>
<dbReference type="AlphaFoldDB" id="A0A8J7H4R8"/>
<reference evidence="5" key="1">
    <citation type="submission" date="2020-12" db="EMBL/GenBank/DDBJ databases">
        <title>M. sibirica DSM 26468T genome.</title>
        <authorList>
            <person name="Thieme N."/>
            <person name="Rettenmaier R."/>
            <person name="Zverlov V."/>
            <person name="Liebl W."/>
        </authorList>
    </citation>
    <scope>NUCLEOTIDE SEQUENCE</scope>
    <source>
        <strain evidence="5">DSM 26468</strain>
    </source>
</reference>
<dbReference type="Pfam" id="PF14504">
    <property type="entry name" value="CAP_assoc_N"/>
    <property type="match status" value="1"/>
</dbReference>
<dbReference type="InterPro" id="IPR014044">
    <property type="entry name" value="CAP_dom"/>
</dbReference>
<accession>A0A8J7H4R8</accession>
<proteinExistence type="predicted"/>
<keyword evidence="6" id="KW-1185">Reference proteome</keyword>
<dbReference type="Pfam" id="PF00188">
    <property type="entry name" value="CAP"/>
    <property type="match status" value="1"/>
</dbReference>
<evidence type="ECO:0000313" key="5">
    <source>
        <dbReference type="EMBL" id="MBH1942525.1"/>
    </source>
</evidence>
<name>A0A8J7H4R8_9FIRM</name>
<organism evidence="5 6">
    <name type="scientific">Mobilitalea sibirica</name>
    <dbReference type="NCBI Taxonomy" id="1462919"/>
    <lineage>
        <taxon>Bacteria</taxon>
        <taxon>Bacillati</taxon>
        <taxon>Bacillota</taxon>
        <taxon>Clostridia</taxon>
        <taxon>Lachnospirales</taxon>
        <taxon>Lachnospiraceae</taxon>
        <taxon>Mobilitalea</taxon>
    </lineage>
</organism>
<dbReference type="Gene3D" id="3.40.33.10">
    <property type="entry name" value="CAP"/>
    <property type="match status" value="1"/>
</dbReference>
<feature type="signal peptide" evidence="2">
    <location>
        <begin position="1"/>
        <end position="24"/>
    </location>
</feature>
<feature type="domain" description="CAP-associated" evidence="4">
    <location>
        <begin position="172"/>
        <end position="247"/>
    </location>
</feature>
<feature type="region of interest" description="Disordered" evidence="1">
    <location>
        <begin position="121"/>
        <end position="141"/>
    </location>
</feature>
<dbReference type="InterPro" id="IPR035940">
    <property type="entry name" value="CAP_sf"/>
</dbReference>
<protein>
    <submittedName>
        <fullName evidence="5">Uncharacterized protein</fullName>
    </submittedName>
</protein>
<gene>
    <name evidence="5" type="ORF">I5677_16655</name>
</gene>
<evidence type="ECO:0000256" key="1">
    <source>
        <dbReference type="SAM" id="MobiDB-lite"/>
    </source>
</evidence>